<dbReference type="Gene3D" id="3.40.50.300">
    <property type="entry name" value="P-loop containing nucleotide triphosphate hydrolases"/>
    <property type="match status" value="2"/>
</dbReference>
<dbReference type="RefSeq" id="XP_002116818.1">
    <property type="nucleotide sequence ID" value="XM_002116782.1"/>
</dbReference>
<feature type="transmembrane region" description="Helical" evidence="17">
    <location>
        <begin position="1008"/>
        <end position="1029"/>
    </location>
</feature>
<feature type="transmembrane region" description="Helical" evidence="17">
    <location>
        <begin position="783"/>
        <end position="807"/>
    </location>
</feature>
<evidence type="ECO:0000256" key="6">
    <source>
        <dbReference type="ARBA" id="ARBA00022692"/>
    </source>
</evidence>
<feature type="domain" description="ABC transmembrane type-1" evidence="19">
    <location>
        <begin position="157"/>
        <end position="437"/>
    </location>
</feature>
<dbReference type="PANTHER" id="PTHR24223">
    <property type="entry name" value="ATP-BINDING CASSETTE SUB-FAMILY C"/>
    <property type="match status" value="1"/>
</dbReference>
<feature type="transmembrane region" description="Helical" evidence="17">
    <location>
        <begin position="827"/>
        <end position="851"/>
    </location>
</feature>
<dbReference type="GO" id="GO:0005524">
    <property type="term" value="F:ATP binding"/>
    <property type="evidence" value="ECO:0007669"/>
    <property type="project" value="UniProtKB-KW"/>
</dbReference>
<evidence type="ECO:0000256" key="5">
    <source>
        <dbReference type="ARBA" id="ARBA00022475"/>
    </source>
</evidence>
<feature type="transmembrane region" description="Helical" evidence="17">
    <location>
        <begin position="296"/>
        <end position="314"/>
    </location>
</feature>
<evidence type="ECO:0000256" key="7">
    <source>
        <dbReference type="ARBA" id="ARBA00022737"/>
    </source>
</evidence>
<dbReference type="CDD" id="cd18603">
    <property type="entry name" value="ABC_6TM_MRP1_2_3_6_D2_like"/>
    <property type="match status" value="1"/>
</dbReference>
<dbReference type="InterPro" id="IPR050173">
    <property type="entry name" value="ABC_transporter_C-like"/>
</dbReference>
<evidence type="ECO:0000256" key="15">
    <source>
        <dbReference type="ARBA" id="ARBA00047576"/>
    </source>
</evidence>
<evidence type="ECO:0000256" key="12">
    <source>
        <dbReference type="ARBA" id="ARBA00023136"/>
    </source>
</evidence>
<dbReference type="CDD" id="cd03244">
    <property type="entry name" value="ABCC_MRP_domain2"/>
    <property type="match status" value="1"/>
</dbReference>
<evidence type="ECO:0000256" key="3">
    <source>
        <dbReference type="ARBA" id="ARBA00009726"/>
    </source>
</evidence>
<dbReference type="InterPro" id="IPR027417">
    <property type="entry name" value="P-loop_NTPase"/>
</dbReference>
<dbReference type="SUPFAM" id="SSF52540">
    <property type="entry name" value="P-loop containing nucleoside triphosphate hydrolases"/>
    <property type="match status" value="2"/>
</dbReference>
<dbReference type="InterPro" id="IPR011527">
    <property type="entry name" value="ABC1_TM_dom"/>
</dbReference>
<dbReference type="HOGENOM" id="CLU_000604_27_3_1"/>
<dbReference type="GO" id="GO:0055085">
    <property type="term" value="P:transmembrane transport"/>
    <property type="evidence" value="ECO:0000318"/>
    <property type="project" value="GO_Central"/>
</dbReference>
<name>B3S9B5_TRIAD</name>
<feature type="region of interest" description="Disordered" evidence="16">
    <location>
        <begin position="705"/>
        <end position="751"/>
    </location>
</feature>
<dbReference type="KEGG" id="tad:TRIADDRAFT_60846"/>
<keyword evidence="9" id="KW-0067">ATP-binding</keyword>
<feature type="transmembrane region" description="Helical" evidence="17">
    <location>
        <begin position="144"/>
        <end position="165"/>
    </location>
</feature>
<keyword evidence="4" id="KW-0813">Transport</keyword>
<dbReference type="PROSITE" id="PS50929">
    <property type="entry name" value="ABC_TM1F"/>
    <property type="match status" value="2"/>
</dbReference>
<keyword evidence="5" id="KW-1003">Cell membrane</keyword>
<keyword evidence="12 17" id="KW-0472">Membrane</keyword>
<dbReference type="NCBIfam" id="TIGR00957">
    <property type="entry name" value="MRP_assoc_pro"/>
    <property type="match status" value="1"/>
</dbReference>
<reference evidence="20 21" key="1">
    <citation type="journal article" date="2008" name="Nature">
        <title>The Trichoplax genome and the nature of placozoans.</title>
        <authorList>
            <person name="Srivastava M."/>
            <person name="Begovic E."/>
            <person name="Chapman J."/>
            <person name="Putnam N.H."/>
            <person name="Hellsten U."/>
            <person name="Kawashima T."/>
            <person name="Kuo A."/>
            <person name="Mitros T."/>
            <person name="Salamov A."/>
            <person name="Carpenter M.L."/>
            <person name="Signorovitch A.Y."/>
            <person name="Moreno M.A."/>
            <person name="Kamm K."/>
            <person name="Grimwood J."/>
            <person name="Schmutz J."/>
            <person name="Shapiro H."/>
            <person name="Grigoriev I.V."/>
            <person name="Buss L.W."/>
            <person name="Schierwater B."/>
            <person name="Dellaporta S.L."/>
            <person name="Rokhsar D.S."/>
        </authorList>
    </citation>
    <scope>NUCLEOTIDE SEQUENCE [LARGE SCALE GENOMIC DNA]</scope>
    <source>
        <strain evidence="20 21">Grell-BS-1999</strain>
    </source>
</reference>
<dbReference type="SMART" id="SM00382">
    <property type="entry name" value="AAA"/>
    <property type="match status" value="2"/>
</dbReference>
<dbReference type="CDD" id="cd18595">
    <property type="entry name" value="ABC_6TM_MRP1_2_3_6_D1_like"/>
    <property type="match status" value="1"/>
</dbReference>
<keyword evidence="10 17" id="KW-1133">Transmembrane helix</keyword>
<dbReference type="Pfam" id="PF00664">
    <property type="entry name" value="ABC_membrane"/>
    <property type="match status" value="2"/>
</dbReference>
<dbReference type="EMBL" id="DS985258">
    <property type="protein sequence ID" value="EDV20618.1"/>
    <property type="molecule type" value="Genomic_DNA"/>
</dbReference>
<dbReference type="Gene3D" id="1.20.1560.10">
    <property type="entry name" value="ABC transporter type 1, transmembrane domain"/>
    <property type="match status" value="2"/>
</dbReference>
<gene>
    <name evidence="20" type="ORF">TRIADDRAFT_60846</name>
</gene>
<dbReference type="OMA" id="IQYAFIC"/>
<feature type="transmembrane region" description="Helical" evidence="17">
    <location>
        <begin position="923"/>
        <end position="943"/>
    </location>
</feature>
<evidence type="ECO:0000256" key="9">
    <source>
        <dbReference type="ARBA" id="ARBA00022840"/>
    </source>
</evidence>
<dbReference type="InterPro" id="IPR005292">
    <property type="entry name" value="MRP"/>
</dbReference>
<dbReference type="PANTHER" id="PTHR24223:SF443">
    <property type="entry name" value="MULTIDRUG-RESISTANCE LIKE PROTEIN 1, ISOFORM I"/>
    <property type="match status" value="1"/>
</dbReference>
<dbReference type="InParanoid" id="B3S9B5"/>
<dbReference type="CTD" id="6758031"/>
<evidence type="ECO:0000259" key="19">
    <source>
        <dbReference type="PROSITE" id="PS50929"/>
    </source>
</evidence>
<dbReference type="eggNOG" id="KOG0054">
    <property type="taxonomic scope" value="Eukaryota"/>
</dbReference>
<dbReference type="Pfam" id="PF00005">
    <property type="entry name" value="ABC_tran"/>
    <property type="match status" value="2"/>
</dbReference>
<organism evidence="20 21">
    <name type="scientific">Trichoplax adhaerens</name>
    <name type="common">Trichoplax reptans</name>
    <dbReference type="NCBI Taxonomy" id="10228"/>
    <lineage>
        <taxon>Eukaryota</taxon>
        <taxon>Metazoa</taxon>
        <taxon>Placozoa</taxon>
        <taxon>Uniplacotomia</taxon>
        <taxon>Trichoplacea</taxon>
        <taxon>Trichoplacidae</taxon>
        <taxon>Trichoplax</taxon>
    </lineage>
</organism>
<evidence type="ECO:0000256" key="4">
    <source>
        <dbReference type="ARBA" id="ARBA00022448"/>
    </source>
</evidence>
<evidence type="ECO:0000256" key="11">
    <source>
        <dbReference type="ARBA" id="ARBA00023055"/>
    </source>
</evidence>
<feature type="transmembrane region" description="Helical" evidence="17">
    <location>
        <begin position="195"/>
        <end position="216"/>
    </location>
</feature>
<feature type="transmembrane region" description="Helical" evidence="17">
    <location>
        <begin position="26"/>
        <end position="48"/>
    </location>
</feature>
<keyword evidence="8" id="KW-0547">Nucleotide-binding</keyword>
<keyword evidence="21" id="KW-1185">Reference proteome</keyword>
<dbReference type="InterPro" id="IPR003593">
    <property type="entry name" value="AAA+_ATPase"/>
</dbReference>
<feature type="compositionally biased region" description="Basic and acidic residues" evidence="16">
    <location>
        <begin position="717"/>
        <end position="737"/>
    </location>
</feature>
<dbReference type="InterPro" id="IPR017871">
    <property type="entry name" value="ABC_transporter-like_CS"/>
</dbReference>
<dbReference type="FunFam" id="1.20.1560.10:FF:000001">
    <property type="entry name" value="ATP-binding cassette subfamily C member 1"/>
    <property type="match status" value="1"/>
</dbReference>
<dbReference type="CDD" id="cd03250">
    <property type="entry name" value="ABCC_MRP_domain1"/>
    <property type="match status" value="1"/>
</dbReference>
<feature type="transmembrane region" description="Helical" evidence="17">
    <location>
        <begin position="899"/>
        <end position="917"/>
    </location>
</feature>
<dbReference type="GO" id="GO:0005886">
    <property type="term" value="C:plasma membrane"/>
    <property type="evidence" value="ECO:0000318"/>
    <property type="project" value="GO_Central"/>
</dbReference>
<keyword evidence="11" id="KW-0445">Lipid transport</keyword>
<dbReference type="GO" id="GO:0006869">
    <property type="term" value="P:lipid transport"/>
    <property type="evidence" value="ECO:0007669"/>
    <property type="project" value="UniProtKB-KW"/>
</dbReference>
<dbReference type="SUPFAM" id="SSF90123">
    <property type="entry name" value="ABC transporter transmembrane region"/>
    <property type="match status" value="2"/>
</dbReference>
<dbReference type="InterPro" id="IPR036640">
    <property type="entry name" value="ABC1_TM_sf"/>
</dbReference>
<evidence type="ECO:0000256" key="2">
    <source>
        <dbReference type="ARBA" id="ARBA00004651"/>
    </source>
</evidence>
<dbReference type="GO" id="GO:0140359">
    <property type="term" value="F:ABC-type transporter activity"/>
    <property type="evidence" value="ECO:0000318"/>
    <property type="project" value="GO_Central"/>
</dbReference>
<sequence>MAIAYTIKIRTLLSYYILLDQMPEGLLRFVTFCMVFLISVCMFVQTIWADRSCAAERRDSERSPNPESEASFISQILFWWMNGIMMKGFKNPLTEKDLWDLNDHDKSDVIGMKFSREWQKEMQKSKKITSEDGVIVRKGKGPSLVMALTRAYGGTFLLAGLMKLVQDMLVFVNPQLLRQLIAFTADKSIPTWTGFAYTFLLFGTAFVQSCVLHQYFHGCLVTGMRIRSGVIWAVYRKALVLSNSARKKSTVGEIVNLMSVDAQRFMDLMTFLHIIWSAPFQIAVSMYFLWDILGPSVMAGLAVLILMIPINAYVSTKARVFQVKQMKLTDERIKTMNEILNGVKVLKLYAWEKSFIAKVLSIRSNELKQLLYSSLLNAVGMFAWGNAPFLVALATFSTYVLTGNELNAEKAFVGLSLFNILRFPIGMLPAVISSIIQASVSVKRLSNFLENEELDPNSVERVMPPKYEGNSVIIEDGTFNWEREDKKSTLSKINIKVKTGSLVAIVGHVGSGKSSLLSALLGEMEKMNGSVYVKGSVAYVPQQAWMKNASLEENILFGNDQFRGRYSQCVDACALKPDLEMLPGGDQTEIGEKGINLSGGQKQRVSLARAVYSNSDVYMLDDPLSAVDAHVGKHIFENVIGHTGMLRHKTRLFVTHAVGFLPYVDHIIVLEDGEIVESGSYNELLSSKGAFADFLTTYAHTETNRPDDEIASTSHLELPDGSHDRWHRGDEDQEMSRRSSKGSRTGSLSVGDNDSMNKLSFSESSRGRVKFSVFTSYLRSWGWIPATLVILFYFASEGLSVGANVWLAQWSVIVNSTAETRDLYLGVYGAFGGCRAFVTLLTSVIGAVAALNGSRSLHRRMLERVLHAPMSFFDTTPLGRVVNRFSKDMNIIDEIIPRIFNFFLIMMTTVLSTLVVISVSTPIFMAVIVPLMILYIFTQRFYIATSRQLKRLESVSRSPIFSHFGETVQGATTIRGYRVQDRFFMDCDKRVDVNQMAYYPYISSNRWLAIRLEFVGNCIVMFAAVFAVVGRGSNIPAGIVGLSITYALQITQTLNMMVRMTGELEANIVAVERVQEYSNIDLEAPWEIEDSKPDDQWPKTGEVRFMDYKTRYRANLDLVLKGIDCVISGGEKIGIVGRTGAGKSSLTLGLFRIIESAGGSIVIDGVDISKVGLHNLRSRISIIPQDPVLFSGSIRMNLDPFEDHNDEEIWSALEHAHLKTFISSLEDQLQFQVSEGGDNLSVGQRQLICLARALLRKSKILVLDEATAAVDLETDDLIQETIRREFASYTILTIAHRLNTIMDSTRIMVLSDGRIAEFDPPSVLLERKESIFYGMAKDAKLI</sequence>
<dbReference type="PROSITE" id="PS00211">
    <property type="entry name" value="ABC_TRANSPORTER_1"/>
    <property type="match status" value="2"/>
</dbReference>
<evidence type="ECO:0000256" key="17">
    <source>
        <dbReference type="SAM" id="Phobius"/>
    </source>
</evidence>
<feature type="domain" description="ABC transporter" evidence="18">
    <location>
        <begin position="472"/>
        <end position="697"/>
    </location>
</feature>
<keyword evidence="6 17" id="KW-0812">Transmembrane</keyword>
<dbReference type="GO" id="GO:0016887">
    <property type="term" value="F:ATP hydrolysis activity"/>
    <property type="evidence" value="ECO:0007669"/>
    <property type="project" value="InterPro"/>
</dbReference>
<dbReference type="FunFam" id="3.40.50.300:FF:000293">
    <property type="entry name" value="ATP binding cassette subfamily C member 1"/>
    <property type="match status" value="1"/>
</dbReference>
<dbReference type="GO" id="GO:0005774">
    <property type="term" value="C:vacuolar membrane"/>
    <property type="evidence" value="ECO:0007669"/>
    <property type="project" value="UniProtKB-SubCell"/>
</dbReference>
<dbReference type="FunCoup" id="B3S9B5">
    <property type="interactions" value="1316"/>
</dbReference>
<feature type="transmembrane region" description="Helical" evidence="17">
    <location>
        <begin position="370"/>
        <end position="391"/>
    </location>
</feature>
<keyword evidence="7" id="KW-0677">Repeat</keyword>
<dbReference type="PROSITE" id="PS50893">
    <property type="entry name" value="ABC_TRANSPORTER_2"/>
    <property type="match status" value="2"/>
</dbReference>
<dbReference type="OrthoDB" id="6500128at2759"/>
<evidence type="ECO:0000256" key="16">
    <source>
        <dbReference type="SAM" id="MobiDB-lite"/>
    </source>
</evidence>
<feature type="domain" description="ABC transmembrane type-1" evidence="19">
    <location>
        <begin position="788"/>
        <end position="1066"/>
    </location>
</feature>
<evidence type="ECO:0000256" key="1">
    <source>
        <dbReference type="ARBA" id="ARBA00004128"/>
    </source>
</evidence>
<comment type="similarity">
    <text evidence="3">Belongs to the ABC transporter superfamily. ABCC family. Conjugate transporter (TC 3.A.1.208) subfamily.</text>
</comment>
<dbReference type="GeneID" id="6758031"/>
<dbReference type="FunFam" id="1.20.1560.10:FF:000007">
    <property type="entry name" value="ATP-binding cassette subfamily C member 1"/>
    <property type="match status" value="1"/>
</dbReference>
<protein>
    <submittedName>
        <fullName evidence="20">Uncharacterized protein</fullName>
    </submittedName>
</protein>
<accession>B3S9B5</accession>
<feature type="domain" description="ABC transporter" evidence="18">
    <location>
        <begin position="1103"/>
        <end position="1337"/>
    </location>
</feature>
<dbReference type="PhylomeDB" id="B3S9B5"/>
<comment type="catalytic activity">
    <reaction evidence="13">
        <text>ATP + H2O + xenobioticSide 1 = ADP + phosphate + xenobioticSide 2.</text>
        <dbReference type="EC" id="7.6.2.2"/>
    </reaction>
</comment>
<comment type="subcellular location">
    <subcellularLocation>
        <location evidence="2">Cell membrane</location>
        <topology evidence="2">Multi-pass membrane protein</topology>
    </subcellularLocation>
    <subcellularLocation>
        <location evidence="1">Vacuole membrane</location>
        <topology evidence="1">Multi-pass membrane protein</topology>
    </subcellularLocation>
</comment>
<dbReference type="GO" id="GO:0008559">
    <property type="term" value="F:ABC-type xenobiotic transporter activity"/>
    <property type="evidence" value="ECO:0007669"/>
    <property type="project" value="UniProtKB-EC"/>
</dbReference>
<feature type="transmembrane region" description="Helical" evidence="17">
    <location>
        <begin position="411"/>
        <end position="436"/>
    </location>
</feature>
<dbReference type="InterPro" id="IPR003439">
    <property type="entry name" value="ABC_transporter-like_ATP-bd"/>
</dbReference>
<evidence type="ECO:0000313" key="21">
    <source>
        <dbReference type="Proteomes" id="UP000009022"/>
    </source>
</evidence>
<proteinExistence type="inferred from homology"/>
<evidence type="ECO:0000256" key="14">
    <source>
        <dbReference type="ARBA" id="ARBA00047523"/>
    </source>
</evidence>
<evidence type="ECO:0000256" key="13">
    <source>
        <dbReference type="ARBA" id="ARBA00034018"/>
    </source>
</evidence>
<evidence type="ECO:0000256" key="8">
    <source>
        <dbReference type="ARBA" id="ARBA00022741"/>
    </source>
</evidence>
<feature type="transmembrane region" description="Helical" evidence="17">
    <location>
        <begin position="268"/>
        <end position="290"/>
    </location>
</feature>
<comment type="catalytic activity">
    <reaction evidence="14">
        <text>leukotriene C4(in) + ATP + H2O = leukotriene C4(out) + ADP + phosphate + H(+)</text>
        <dbReference type="Rhea" id="RHEA:38963"/>
        <dbReference type="ChEBI" id="CHEBI:15377"/>
        <dbReference type="ChEBI" id="CHEBI:15378"/>
        <dbReference type="ChEBI" id="CHEBI:30616"/>
        <dbReference type="ChEBI" id="CHEBI:43474"/>
        <dbReference type="ChEBI" id="CHEBI:57973"/>
        <dbReference type="ChEBI" id="CHEBI:456216"/>
    </reaction>
    <physiologicalReaction direction="left-to-right" evidence="14">
        <dbReference type="Rhea" id="RHEA:38964"/>
    </physiologicalReaction>
</comment>
<evidence type="ECO:0000313" key="20">
    <source>
        <dbReference type="EMBL" id="EDV20618.1"/>
    </source>
</evidence>
<evidence type="ECO:0000256" key="10">
    <source>
        <dbReference type="ARBA" id="ARBA00022989"/>
    </source>
</evidence>
<dbReference type="FunFam" id="3.40.50.300:FF:000074">
    <property type="entry name" value="Multidrug resistance-associated protein 5 isoform 1"/>
    <property type="match status" value="1"/>
</dbReference>
<dbReference type="Proteomes" id="UP000009022">
    <property type="component" value="Unassembled WGS sequence"/>
</dbReference>
<evidence type="ECO:0000259" key="18">
    <source>
        <dbReference type="PROSITE" id="PS50893"/>
    </source>
</evidence>
<comment type="catalytic activity">
    <reaction evidence="15">
        <text>17beta-estradiol 17-O-(beta-D-glucuronate)(in) + ATP + H2O = 17beta-estradiol 17-O-(beta-D-glucuronate)(out) + ADP + phosphate + H(+)</text>
        <dbReference type="Rhea" id="RHEA:60128"/>
        <dbReference type="ChEBI" id="CHEBI:15377"/>
        <dbReference type="ChEBI" id="CHEBI:15378"/>
        <dbReference type="ChEBI" id="CHEBI:30616"/>
        <dbReference type="ChEBI" id="CHEBI:43474"/>
        <dbReference type="ChEBI" id="CHEBI:82961"/>
        <dbReference type="ChEBI" id="CHEBI:456216"/>
    </reaction>
    <physiologicalReaction direction="left-to-right" evidence="15">
        <dbReference type="Rhea" id="RHEA:60129"/>
    </physiologicalReaction>
</comment>